<name>A0A8C9Q3B9_SPEDA</name>
<keyword evidence="3" id="KW-1185">Reference proteome</keyword>
<feature type="region of interest" description="Disordered" evidence="1">
    <location>
        <begin position="1"/>
        <end position="62"/>
    </location>
</feature>
<protein>
    <submittedName>
        <fullName evidence="2">Uncharacterized protein</fullName>
    </submittedName>
</protein>
<feature type="compositionally biased region" description="Acidic residues" evidence="1">
    <location>
        <begin position="30"/>
        <end position="46"/>
    </location>
</feature>
<dbReference type="AlphaFoldDB" id="A0A8C9Q3B9"/>
<accession>A0A8C9Q3B9</accession>
<evidence type="ECO:0000313" key="3">
    <source>
        <dbReference type="Proteomes" id="UP000694422"/>
    </source>
</evidence>
<dbReference type="Proteomes" id="UP000694422">
    <property type="component" value="Unplaced"/>
</dbReference>
<evidence type="ECO:0000313" key="2">
    <source>
        <dbReference type="Ensembl" id="ENSSDAP00000017456.1"/>
    </source>
</evidence>
<reference evidence="2" key="2">
    <citation type="submission" date="2025-09" db="UniProtKB">
        <authorList>
            <consortium name="Ensembl"/>
        </authorList>
    </citation>
    <scope>IDENTIFICATION</scope>
</reference>
<proteinExistence type="predicted"/>
<evidence type="ECO:0000256" key="1">
    <source>
        <dbReference type="SAM" id="MobiDB-lite"/>
    </source>
</evidence>
<sequence length="125" mass="14228">MRRQRRRDGFYPAPDFPDREAEDMTGVFDIDLDQPEDAGSEDELEEGGQLNESMDHGGVGPYELGMEHCEKFEILETSVNRGPEKIRPECFELLQVLGKGGLWKGFSSTKSNRSKYWENICHEGA</sequence>
<organism evidence="2 3">
    <name type="scientific">Spermophilus dauricus</name>
    <name type="common">Daurian ground squirrel</name>
    <dbReference type="NCBI Taxonomy" id="99837"/>
    <lineage>
        <taxon>Eukaryota</taxon>
        <taxon>Metazoa</taxon>
        <taxon>Chordata</taxon>
        <taxon>Craniata</taxon>
        <taxon>Vertebrata</taxon>
        <taxon>Euteleostomi</taxon>
        <taxon>Mammalia</taxon>
        <taxon>Eutheria</taxon>
        <taxon>Euarchontoglires</taxon>
        <taxon>Glires</taxon>
        <taxon>Rodentia</taxon>
        <taxon>Sciuromorpha</taxon>
        <taxon>Sciuridae</taxon>
        <taxon>Xerinae</taxon>
        <taxon>Marmotini</taxon>
        <taxon>Spermophilus</taxon>
    </lineage>
</organism>
<reference evidence="2" key="1">
    <citation type="submission" date="2025-08" db="UniProtKB">
        <authorList>
            <consortium name="Ensembl"/>
        </authorList>
    </citation>
    <scope>IDENTIFICATION</scope>
</reference>
<dbReference type="Ensembl" id="ENSSDAT00000019890.1">
    <property type="protein sequence ID" value="ENSSDAP00000017456.1"/>
    <property type="gene ID" value="ENSSDAG00000015863.1"/>
</dbReference>